<feature type="domain" description="Core-binding (CB)" evidence="7">
    <location>
        <begin position="118"/>
        <end position="201"/>
    </location>
</feature>
<reference evidence="8 9" key="1">
    <citation type="submission" date="2021-03" db="EMBL/GenBank/DDBJ databases">
        <title>Fibrella sp. HMF5405 genome sequencing and assembly.</title>
        <authorList>
            <person name="Kang H."/>
            <person name="Kim H."/>
            <person name="Bae S."/>
            <person name="Joh K."/>
        </authorList>
    </citation>
    <scope>NUCLEOTIDE SEQUENCE [LARGE SCALE GENOMIC DNA]</scope>
    <source>
        <strain evidence="8 9">HMF5405</strain>
    </source>
</reference>
<evidence type="ECO:0000313" key="8">
    <source>
        <dbReference type="EMBL" id="MBO0950692.1"/>
    </source>
</evidence>
<feature type="domain" description="Tyr recombinase" evidence="6">
    <location>
        <begin position="218"/>
        <end position="391"/>
    </location>
</feature>
<dbReference type="PROSITE" id="PS51900">
    <property type="entry name" value="CB"/>
    <property type="match status" value="1"/>
</dbReference>
<evidence type="ECO:0000259" key="7">
    <source>
        <dbReference type="PROSITE" id="PS51900"/>
    </source>
</evidence>
<organism evidence="8 9">
    <name type="scientific">Fibrella forsythiae</name>
    <dbReference type="NCBI Taxonomy" id="2817061"/>
    <lineage>
        <taxon>Bacteria</taxon>
        <taxon>Pseudomonadati</taxon>
        <taxon>Bacteroidota</taxon>
        <taxon>Cytophagia</taxon>
        <taxon>Cytophagales</taxon>
        <taxon>Spirosomataceae</taxon>
        <taxon>Fibrella</taxon>
    </lineage>
</organism>
<evidence type="ECO:0000313" key="9">
    <source>
        <dbReference type="Proteomes" id="UP000664628"/>
    </source>
</evidence>
<dbReference type="SUPFAM" id="SSF56349">
    <property type="entry name" value="DNA breaking-rejoining enzymes"/>
    <property type="match status" value="1"/>
</dbReference>
<dbReference type="InterPro" id="IPR011010">
    <property type="entry name" value="DNA_brk_join_enz"/>
</dbReference>
<evidence type="ECO:0000256" key="3">
    <source>
        <dbReference type="ARBA" id="ARBA00023125"/>
    </source>
</evidence>
<dbReference type="InterPro" id="IPR002104">
    <property type="entry name" value="Integrase_catalytic"/>
</dbReference>
<gene>
    <name evidence="8" type="ORF">J2I46_19015</name>
</gene>
<evidence type="ECO:0000256" key="2">
    <source>
        <dbReference type="ARBA" id="ARBA00022908"/>
    </source>
</evidence>
<protein>
    <submittedName>
        <fullName evidence="8">Site-specific integrase</fullName>
    </submittedName>
</protein>
<evidence type="ECO:0000256" key="5">
    <source>
        <dbReference type="PROSITE-ProRule" id="PRU01248"/>
    </source>
</evidence>
<keyword evidence="9" id="KW-1185">Reference proteome</keyword>
<comment type="similarity">
    <text evidence="1">Belongs to the 'phage' integrase family.</text>
</comment>
<dbReference type="InterPro" id="IPR013762">
    <property type="entry name" value="Integrase-like_cat_sf"/>
</dbReference>
<evidence type="ECO:0000259" key="6">
    <source>
        <dbReference type="PROSITE" id="PS51898"/>
    </source>
</evidence>
<dbReference type="InterPro" id="IPR010998">
    <property type="entry name" value="Integrase_recombinase_N"/>
</dbReference>
<dbReference type="EMBL" id="JAFMYW010000006">
    <property type="protein sequence ID" value="MBO0950692.1"/>
    <property type="molecule type" value="Genomic_DNA"/>
</dbReference>
<accession>A0ABS3JL04</accession>
<keyword evidence="4" id="KW-0233">DNA recombination</keyword>
<keyword evidence="2" id="KW-0229">DNA integration</keyword>
<dbReference type="RefSeq" id="WP_207330647.1">
    <property type="nucleotide sequence ID" value="NZ_JAFMYW010000006.1"/>
</dbReference>
<dbReference type="PANTHER" id="PTHR30349:SF64">
    <property type="entry name" value="PROPHAGE INTEGRASE INTD-RELATED"/>
    <property type="match status" value="1"/>
</dbReference>
<name>A0ABS3JL04_9BACT</name>
<dbReference type="Gene3D" id="1.10.443.10">
    <property type="entry name" value="Intergrase catalytic core"/>
    <property type="match status" value="1"/>
</dbReference>
<dbReference type="InterPro" id="IPR004107">
    <property type="entry name" value="Integrase_SAM-like_N"/>
</dbReference>
<dbReference type="Gene3D" id="1.10.150.130">
    <property type="match status" value="1"/>
</dbReference>
<dbReference type="InterPro" id="IPR050090">
    <property type="entry name" value="Tyrosine_recombinase_XerCD"/>
</dbReference>
<evidence type="ECO:0000256" key="1">
    <source>
        <dbReference type="ARBA" id="ARBA00008857"/>
    </source>
</evidence>
<proteinExistence type="inferred from homology"/>
<keyword evidence="3 5" id="KW-0238">DNA-binding</keyword>
<dbReference type="Proteomes" id="UP000664628">
    <property type="component" value="Unassembled WGS sequence"/>
</dbReference>
<dbReference type="PANTHER" id="PTHR30349">
    <property type="entry name" value="PHAGE INTEGRASE-RELATED"/>
    <property type="match status" value="1"/>
</dbReference>
<dbReference type="Pfam" id="PF00589">
    <property type="entry name" value="Phage_integrase"/>
    <property type="match status" value="1"/>
</dbReference>
<dbReference type="PROSITE" id="PS51898">
    <property type="entry name" value="TYR_RECOMBINASE"/>
    <property type="match status" value="1"/>
</dbReference>
<dbReference type="Pfam" id="PF13495">
    <property type="entry name" value="Phage_int_SAM_4"/>
    <property type="match status" value="1"/>
</dbReference>
<dbReference type="InterPro" id="IPR044068">
    <property type="entry name" value="CB"/>
</dbReference>
<evidence type="ECO:0000256" key="4">
    <source>
        <dbReference type="ARBA" id="ARBA00023172"/>
    </source>
</evidence>
<sequence length="396" mass="45547">MITIHIDQNDPALLSVSFPKDNLGNELISQVPGRRFSYTRQGWTVPNTRESVVKIGKLFGKAYCRFDEAVVRLYKPTVTPSEVDQATNPVWPPKNAATPTVMTDQRWSFRNVPSVPEHDHHPVIVAVSELLRTQQYSYRTYKNYKQALVSLISYVGDEPLDSLTKAQYQRYLLFLVDKKRYSPATVNVHINAWKFYQEKILQRDKAQYGLTYPRQPEKLPTVYSTTEIKAIFRETTSLKYRTLFQLVYATGLRLSEAARLRKTDLDRNRRLINVRGGKGKKDRVVMLSGKLEALLDTYLSKYQPASYVFEGDRPNEPILNRTIQVVYSQSVHAARITKQGGIHALRHSFATHMLEAGYDIRYIQKLLGHASLTTTERYTHVTADKISTLRSPLDYL</sequence>
<comment type="caution">
    <text evidence="8">The sequence shown here is derived from an EMBL/GenBank/DDBJ whole genome shotgun (WGS) entry which is preliminary data.</text>
</comment>